<dbReference type="Proteomes" id="UP000053593">
    <property type="component" value="Unassembled WGS sequence"/>
</dbReference>
<name>A0A0D0AYQ7_9AGAR</name>
<sequence length="136" mass="15541">MSKRVFAHVRQPRPRLETSLRSFTCAAYDVDERCFGQLDFGFLRSNPSTGCEYKIFPHIFAARHTLNVDSPARARVNFYFIFPLPSARISNTITIYSYNAEKLAQDTSKSLGMEFWFKLSFFSLQTGTAGFSVNTI</sequence>
<reference evidence="1 2" key="1">
    <citation type="submission" date="2014-04" db="EMBL/GenBank/DDBJ databases">
        <title>Evolutionary Origins and Diversification of the Mycorrhizal Mutualists.</title>
        <authorList>
            <consortium name="DOE Joint Genome Institute"/>
            <consortium name="Mycorrhizal Genomics Consortium"/>
            <person name="Kohler A."/>
            <person name="Kuo A."/>
            <person name="Nagy L.G."/>
            <person name="Floudas D."/>
            <person name="Copeland A."/>
            <person name="Barry K.W."/>
            <person name="Cichocki N."/>
            <person name="Veneault-Fourrey C."/>
            <person name="LaButti K."/>
            <person name="Lindquist E.A."/>
            <person name="Lipzen A."/>
            <person name="Lundell T."/>
            <person name="Morin E."/>
            <person name="Murat C."/>
            <person name="Riley R."/>
            <person name="Ohm R."/>
            <person name="Sun H."/>
            <person name="Tunlid A."/>
            <person name="Henrissat B."/>
            <person name="Grigoriev I.V."/>
            <person name="Hibbett D.S."/>
            <person name="Martin F."/>
        </authorList>
    </citation>
    <scope>NUCLEOTIDE SEQUENCE [LARGE SCALE GENOMIC DNA]</scope>
    <source>
        <strain evidence="1 2">FD-317 M1</strain>
    </source>
</reference>
<organism evidence="1 2">
    <name type="scientific">Collybiopsis luxurians FD-317 M1</name>
    <dbReference type="NCBI Taxonomy" id="944289"/>
    <lineage>
        <taxon>Eukaryota</taxon>
        <taxon>Fungi</taxon>
        <taxon>Dikarya</taxon>
        <taxon>Basidiomycota</taxon>
        <taxon>Agaricomycotina</taxon>
        <taxon>Agaricomycetes</taxon>
        <taxon>Agaricomycetidae</taxon>
        <taxon>Agaricales</taxon>
        <taxon>Marasmiineae</taxon>
        <taxon>Omphalotaceae</taxon>
        <taxon>Collybiopsis</taxon>
        <taxon>Collybiopsis luxurians</taxon>
    </lineage>
</organism>
<dbReference type="AlphaFoldDB" id="A0A0D0AYQ7"/>
<protein>
    <submittedName>
        <fullName evidence="1">Uncharacterized protein</fullName>
    </submittedName>
</protein>
<proteinExistence type="predicted"/>
<evidence type="ECO:0000313" key="2">
    <source>
        <dbReference type="Proteomes" id="UP000053593"/>
    </source>
</evidence>
<dbReference type="HOGENOM" id="CLU_1875678_0_0_1"/>
<dbReference type="EMBL" id="KN834803">
    <property type="protein sequence ID" value="KIK55845.1"/>
    <property type="molecule type" value="Genomic_DNA"/>
</dbReference>
<accession>A0A0D0AYQ7</accession>
<gene>
    <name evidence="1" type="ORF">GYMLUDRAFT_248437</name>
</gene>
<keyword evidence="2" id="KW-1185">Reference proteome</keyword>
<evidence type="ECO:0000313" key="1">
    <source>
        <dbReference type="EMBL" id="KIK55845.1"/>
    </source>
</evidence>